<protein>
    <submittedName>
        <fullName evidence="2">Uncharacterized protein</fullName>
    </submittedName>
</protein>
<keyword evidence="1" id="KW-0812">Transmembrane</keyword>
<reference evidence="3" key="1">
    <citation type="journal article" date="2019" name="Int. J. Syst. Evol. Microbiol.">
        <title>The Global Catalogue of Microorganisms (GCM) 10K type strain sequencing project: providing services to taxonomists for standard genome sequencing and annotation.</title>
        <authorList>
            <consortium name="The Broad Institute Genomics Platform"/>
            <consortium name="The Broad Institute Genome Sequencing Center for Infectious Disease"/>
            <person name="Wu L."/>
            <person name="Ma J."/>
        </authorList>
    </citation>
    <scope>NUCLEOTIDE SEQUENCE [LARGE SCALE GENOMIC DNA]</scope>
    <source>
        <strain evidence="3">JCM 4087</strain>
    </source>
</reference>
<organism evidence="2 3">
    <name type="scientific">Acidicapsa dinghuensis</name>
    <dbReference type="NCBI Taxonomy" id="2218256"/>
    <lineage>
        <taxon>Bacteria</taxon>
        <taxon>Pseudomonadati</taxon>
        <taxon>Acidobacteriota</taxon>
        <taxon>Terriglobia</taxon>
        <taxon>Terriglobales</taxon>
        <taxon>Acidobacteriaceae</taxon>
        <taxon>Acidicapsa</taxon>
    </lineage>
</organism>
<proteinExistence type="predicted"/>
<keyword evidence="3" id="KW-1185">Reference proteome</keyword>
<evidence type="ECO:0000256" key="1">
    <source>
        <dbReference type="SAM" id="Phobius"/>
    </source>
</evidence>
<feature type="transmembrane region" description="Helical" evidence="1">
    <location>
        <begin position="58"/>
        <end position="79"/>
    </location>
</feature>
<accession>A0ABW1ED74</accession>
<sequence>MPSNIARPSMHLQTASRLTKLAVVRLATTLGLTVFDWYGFRLMREPDVAPYLNHLERALLPVLLAGALTTLLHLWVLTFRAFREAIRIRHLNEPPCT</sequence>
<dbReference type="RefSeq" id="WP_263338093.1">
    <property type="nucleotide sequence ID" value="NZ_JAGSYH010000004.1"/>
</dbReference>
<keyword evidence="1" id="KW-0472">Membrane</keyword>
<evidence type="ECO:0000313" key="3">
    <source>
        <dbReference type="Proteomes" id="UP001596091"/>
    </source>
</evidence>
<gene>
    <name evidence="2" type="ORF">ACFPT7_07095</name>
</gene>
<dbReference type="EMBL" id="JBHSPH010000002">
    <property type="protein sequence ID" value="MFC5862053.1"/>
    <property type="molecule type" value="Genomic_DNA"/>
</dbReference>
<comment type="caution">
    <text evidence="2">The sequence shown here is derived from an EMBL/GenBank/DDBJ whole genome shotgun (WGS) entry which is preliminary data.</text>
</comment>
<feature type="transmembrane region" description="Helical" evidence="1">
    <location>
        <begin position="21"/>
        <end position="38"/>
    </location>
</feature>
<keyword evidence="1" id="KW-1133">Transmembrane helix</keyword>
<dbReference type="Proteomes" id="UP001596091">
    <property type="component" value="Unassembled WGS sequence"/>
</dbReference>
<evidence type="ECO:0000313" key="2">
    <source>
        <dbReference type="EMBL" id="MFC5862053.1"/>
    </source>
</evidence>
<name>A0ABW1ED74_9BACT</name>